<sequence>MFDKMLPQLSNIIIEITLIIVAIVVSFFICWSPFHAQRVIIANISVESIDPAITQIFIKITYISGVTYYLTATINPILYQLMSLKFRLAFKDTFGIWFPCLKPRKMPEFLYSTAGGGNNANSEYGLERASSMKRQHRVVSTRKQNKSNGEAIRHSASFHHFPQATGTRKCHNLSPTINQTFVELNTYGNNMWVSCGETNSPTSKSDRIVIELNDSYSDDKCEENNATSPVKENFLNVPSTTV</sequence>
<evidence type="ECO:0000256" key="8">
    <source>
        <dbReference type="ARBA" id="ARBA00023224"/>
    </source>
</evidence>
<evidence type="ECO:0000256" key="6">
    <source>
        <dbReference type="ARBA" id="ARBA00023136"/>
    </source>
</evidence>
<evidence type="ECO:0000313" key="11">
    <source>
        <dbReference type="EMBL" id="RWS15172.1"/>
    </source>
</evidence>
<dbReference type="Gene3D" id="1.20.1070.10">
    <property type="entry name" value="Rhodopsin 7-helix transmembrane proteins"/>
    <property type="match status" value="1"/>
</dbReference>
<evidence type="ECO:0000256" key="5">
    <source>
        <dbReference type="ARBA" id="ARBA00023040"/>
    </source>
</evidence>
<feature type="domain" description="G-protein coupled receptors family 1 profile" evidence="10">
    <location>
        <begin position="1"/>
        <end position="79"/>
    </location>
</feature>
<gene>
    <name evidence="11" type="ORF">B4U79_10545</name>
</gene>
<evidence type="ECO:0000256" key="3">
    <source>
        <dbReference type="ARBA" id="ARBA00022692"/>
    </source>
</evidence>
<dbReference type="InterPro" id="IPR000276">
    <property type="entry name" value="GPCR_Rhodpsn"/>
</dbReference>
<dbReference type="GO" id="GO:0005886">
    <property type="term" value="C:plasma membrane"/>
    <property type="evidence" value="ECO:0007669"/>
    <property type="project" value="TreeGrafter"/>
</dbReference>
<keyword evidence="12" id="KW-1185">Reference proteome</keyword>
<evidence type="ECO:0000256" key="4">
    <source>
        <dbReference type="ARBA" id="ARBA00022989"/>
    </source>
</evidence>
<evidence type="ECO:0000256" key="2">
    <source>
        <dbReference type="ARBA" id="ARBA00010663"/>
    </source>
</evidence>
<comment type="similarity">
    <text evidence="2">Belongs to the G-protein coupled receptor 1 family.</text>
</comment>
<organism evidence="11 12">
    <name type="scientific">Dinothrombium tinctorium</name>
    <dbReference type="NCBI Taxonomy" id="1965070"/>
    <lineage>
        <taxon>Eukaryota</taxon>
        <taxon>Metazoa</taxon>
        <taxon>Ecdysozoa</taxon>
        <taxon>Arthropoda</taxon>
        <taxon>Chelicerata</taxon>
        <taxon>Arachnida</taxon>
        <taxon>Acari</taxon>
        <taxon>Acariformes</taxon>
        <taxon>Trombidiformes</taxon>
        <taxon>Prostigmata</taxon>
        <taxon>Anystina</taxon>
        <taxon>Parasitengona</taxon>
        <taxon>Trombidioidea</taxon>
        <taxon>Trombidiidae</taxon>
        <taxon>Dinothrombium</taxon>
    </lineage>
</organism>
<dbReference type="Proteomes" id="UP000285301">
    <property type="component" value="Unassembled WGS sequence"/>
</dbReference>
<evidence type="ECO:0000256" key="1">
    <source>
        <dbReference type="ARBA" id="ARBA00004141"/>
    </source>
</evidence>
<accession>A0A3S4REG3</accession>
<evidence type="ECO:0000256" key="9">
    <source>
        <dbReference type="SAM" id="Phobius"/>
    </source>
</evidence>
<keyword evidence="8" id="KW-0807">Transducer</keyword>
<keyword evidence="3 9" id="KW-0812">Transmembrane</keyword>
<keyword evidence="7 11" id="KW-0675">Receptor</keyword>
<comment type="caution">
    <text evidence="11">The sequence shown here is derived from an EMBL/GenBank/DDBJ whole genome shotgun (WGS) entry which is preliminary data.</text>
</comment>
<dbReference type="PANTHER" id="PTHR24243">
    <property type="entry name" value="G-PROTEIN COUPLED RECEPTOR"/>
    <property type="match status" value="1"/>
</dbReference>
<name>A0A3S4REG3_9ACAR</name>
<evidence type="ECO:0000256" key="7">
    <source>
        <dbReference type="ARBA" id="ARBA00023170"/>
    </source>
</evidence>
<evidence type="ECO:0000313" key="12">
    <source>
        <dbReference type="Proteomes" id="UP000285301"/>
    </source>
</evidence>
<dbReference type="AlphaFoldDB" id="A0A3S4REG3"/>
<keyword evidence="5" id="KW-0297">G-protein coupled receptor</keyword>
<dbReference type="PROSITE" id="PS50262">
    <property type="entry name" value="G_PROTEIN_RECEP_F1_2"/>
    <property type="match status" value="1"/>
</dbReference>
<dbReference type="STRING" id="1965070.A0A3S4REG3"/>
<dbReference type="EMBL" id="NCKU01000529">
    <property type="protein sequence ID" value="RWS15172.1"/>
    <property type="molecule type" value="Genomic_DNA"/>
</dbReference>
<comment type="subcellular location">
    <subcellularLocation>
        <location evidence="1">Membrane</location>
        <topology evidence="1">Multi-pass membrane protein</topology>
    </subcellularLocation>
</comment>
<dbReference type="SUPFAM" id="SSF81321">
    <property type="entry name" value="Family A G protein-coupled receptor-like"/>
    <property type="match status" value="1"/>
</dbReference>
<dbReference type="InterPro" id="IPR017452">
    <property type="entry name" value="GPCR_Rhodpsn_7TM"/>
</dbReference>
<dbReference type="OrthoDB" id="5962705at2759"/>
<protein>
    <submittedName>
        <fullName evidence="11">7 transmembrane receptor (Rhodopsin family)-like protein 16</fullName>
    </submittedName>
</protein>
<feature type="transmembrane region" description="Helical" evidence="9">
    <location>
        <begin position="12"/>
        <end position="34"/>
    </location>
</feature>
<dbReference type="GO" id="GO:0008188">
    <property type="term" value="F:neuropeptide receptor activity"/>
    <property type="evidence" value="ECO:0007669"/>
    <property type="project" value="TreeGrafter"/>
</dbReference>
<reference evidence="11 12" key="1">
    <citation type="journal article" date="2018" name="Gigascience">
        <title>Genomes of trombidid mites reveal novel predicted allergens and laterally-transferred genes associated with secondary metabolism.</title>
        <authorList>
            <person name="Dong X."/>
            <person name="Chaisiri K."/>
            <person name="Xia D."/>
            <person name="Armstrong S.D."/>
            <person name="Fang Y."/>
            <person name="Donnelly M.J."/>
            <person name="Kadowaki T."/>
            <person name="McGarry J.W."/>
            <person name="Darby A.C."/>
            <person name="Makepeace B.L."/>
        </authorList>
    </citation>
    <scope>NUCLEOTIDE SEQUENCE [LARGE SCALE GENOMIC DNA]</scope>
    <source>
        <strain evidence="11">UoL-WK</strain>
    </source>
</reference>
<proteinExistence type="inferred from homology"/>
<dbReference type="PANTHER" id="PTHR24243:SF208">
    <property type="entry name" value="PYROKININ-1 RECEPTOR"/>
    <property type="match status" value="1"/>
</dbReference>
<keyword evidence="4 9" id="KW-1133">Transmembrane helix</keyword>
<dbReference type="PRINTS" id="PR00237">
    <property type="entry name" value="GPCRRHODOPSN"/>
</dbReference>
<evidence type="ECO:0000259" key="10">
    <source>
        <dbReference type="PROSITE" id="PS50262"/>
    </source>
</evidence>
<keyword evidence="6 9" id="KW-0472">Membrane</keyword>